<gene>
    <name evidence="3" type="ORF">DVR12_12315</name>
</gene>
<evidence type="ECO:0000313" key="3">
    <source>
        <dbReference type="EMBL" id="RFS22578.1"/>
    </source>
</evidence>
<feature type="chain" id="PRO_5017610152" evidence="2">
    <location>
        <begin position="20"/>
        <end position="580"/>
    </location>
</feature>
<feature type="region of interest" description="Disordered" evidence="1">
    <location>
        <begin position="326"/>
        <end position="358"/>
    </location>
</feature>
<organism evidence="3 4">
    <name type="scientific">Chitinophaga silvatica</name>
    <dbReference type="NCBI Taxonomy" id="2282649"/>
    <lineage>
        <taxon>Bacteria</taxon>
        <taxon>Pseudomonadati</taxon>
        <taxon>Bacteroidota</taxon>
        <taxon>Chitinophagia</taxon>
        <taxon>Chitinophagales</taxon>
        <taxon>Chitinophagaceae</taxon>
        <taxon>Chitinophaga</taxon>
    </lineage>
</organism>
<protein>
    <submittedName>
        <fullName evidence="3">Uncharacterized protein</fullName>
    </submittedName>
</protein>
<reference evidence="3 4" key="1">
    <citation type="submission" date="2018-07" db="EMBL/GenBank/DDBJ databases">
        <title>Chitinophaga K2CV101002-2 sp. nov., isolated from a monsoon evergreen broad-leaved forest soil.</title>
        <authorList>
            <person name="Lv Y."/>
        </authorList>
    </citation>
    <scope>NUCLEOTIDE SEQUENCE [LARGE SCALE GENOMIC DNA]</scope>
    <source>
        <strain evidence="3 4">GDMCC 1.1288</strain>
    </source>
</reference>
<dbReference type="AlphaFoldDB" id="A0A3E1YA87"/>
<accession>A0A3E1YA87</accession>
<sequence length="580" mass="65543">MKIVYLSLCLSVFNLLAHAQKPSIQWGDEFKLRKGSTDLRVVSVDKTGAYLQESHPALKSYFVVGATMRESASLVKVDNNLKEIYRNDFNKELKGKEFEQFVPFDDKLYLFSSDYSKRDRTLTVHASGIDKNTGELTGEWRLVATYVQDEKSDDINFKIAYNVDSSKLLVISSIEKSERNEYRIQELGKNLKAAGKPLIIKNQFEANKYQLEDVLYTIDRKVILVGRMYEYEEGKKKKEKFLDFTNYNIRIFNDKGKQETEINTTINAKWLVSTKLLQERNKDLILTAFYSNEKKGKTIDGLLVQRINVNDGKVISTSDKAINNSLLSGEQDNAGNDDADDKEESKEEKKMRDELSKLKNEGEGFSKHMQFRDIFYTPDNGLVILAEYFDHYTTTSTRYSGGSNGIPGSSSTTTYENFISKDLMMCKIDASGNISWLQILPKNQREIITYPGHSTYGSGISFSMSYFISGNMPYYSGFGAIQSGNTIHILLNDNSKNATVVQAGQKVKSTSRFGKTDCYVLDLDAASGKFNRTTFFSNKDVPTAMPRLGAVIGNDMYMVGKSDRMLGKTKIAVAKITIDK</sequence>
<dbReference type="Proteomes" id="UP000260644">
    <property type="component" value="Unassembled WGS sequence"/>
</dbReference>
<dbReference type="EMBL" id="QPMM01000006">
    <property type="protein sequence ID" value="RFS22578.1"/>
    <property type="molecule type" value="Genomic_DNA"/>
</dbReference>
<keyword evidence="2" id="KW-0732">Signal</keyword>
<comment type="caution">
    <text evidence="3">The sequence shown here is derived from an EMBL/GenBank/DDBJ whole genome shotgun (WGS) entry which is preliminary data.</text>
</comment>
<proteinExistence type="predicted"/>
<dbReference type="RefSeq" id="WP_116975972.1">
    <property type="nucleotide sequence ID" value="NZ_QPMM01000006.1"/>
</dbReference>
<evidence type="ECO:0000256" key="2">
    <source>
        <dbReference type="SAM" id="SignalP"/>
    </source>
</evidence>
<keyword evidence="4" id="KW-1185">Reference proteome</keyword>
<name>A0A3E1YA87_9BACT</name>
<evidence type="ECO:0000256" key="1">
    <source>
        <dbReference type="SAM" id="MobiDB-lite"/>
    </source>
</evidence>
<feature type="compositionally biased region" description="Basic and acidic residues" evidence="1">
    <location>
        <begin position="343"/>
        <end position="358"/>
    </location>
</feature>
<dbReference type="OrthoDB" id="613240at2"/>
<evidence type="ECO:0000313" key="4">
    <source>
        <dbReference type="Proteomes" id="UP000260644"/>
    </source>
</evidence>
<feature type="signal peptide" evidence="2">
    <location>
        <begin position="1"/>
        <end position="19"/>
    </location>
</feature>